<evidence type="ECO:0000256" key="1">
    <source>
        <dbReference type="ARBA" id="ARBA00005277"/>
    </source>
</evidence>
<protein>
    <submittedName>
        <fullName evidence="3">Uncharacterized protein</fullName>
    </submittedName>
</protein>
<evidence type="ECO:0000256" key="2">
    <source>
        <dbReference type="SAM" id="MobiDB-lite"/>
    </source>
</evidence>
<sequence>MTDKKCQAGLPEIRTTLPDTGPWHKEKLTTKCLSDDKKHLSGALDGRRWRFLNAEGNVLRDGYPTPSDTERPPPAKWGISPSISGISSQTSLSDKSHKKRFSKEQACFSKQNPRPQAQREHMATIEVKLKQHPLVLYPHLEHNMPSELFDQVRRVLDPDVCVNRVPAVNSKAKEVLSYDCPKACETTQESEDSVWAGTSVRTMKNDSCPKNPYKQLQTKWTSAKEDQITKVKGLPSPSQDEDIKKVTKLLCDWVKDLHISHTNETILKDSELDEGEENNLTESAVLGLFVSGYEKKQSLTSPIQVANSETIPEDLHDSVVDLHISHNSETILKDSELYEDEDLEQMHVTQEFIQFIINRGRRVPRFLNSILAKQRDSRSLPDDGSASTKK</sequence>
<evidence type="ECO:0000313" key="3">
    <source>
        <dbReference type="EMBL" id="KAL0979631.1"/>
    </source>
</evidence>
<proteinExistence type="inferred from homology"/>
<comment type="caution">
    <text evidence="3">The sequence shown here is derived from an EMBL/GenBank/DDBJ whole genome shotgun (WGS) entry which is preliminary data.</text>
</comment>
<evidence type="ECO:0000313" key="4">
    <source>
        <dbReference type="Proteomes" id="UP001557470"/>
    </source>
</evidence>
<keyword evidence="4" id="KW-1185">Reference proteome</keyword>
<dbReference type="AlphaFoldDB" id="A0ABD0XAP8"/>
<dbReference type="Pfam" id="PF14642">
    <property type="entry name" value="FAM47"/>
    <property type="match status" value="1"/>
</dbReference>
<organism evidence="3 4">
    <name type="scientific">Umbra pygmaea</name>
    <name type="common">Eastern mudminnow</name>
    <dbReference type="NCBI Taxonomy" id="75934"/>
    <lineage>
        <taxon>Eukaryota</taxon>
        <taxon>Metazoa</taxon>
        <taxon>Chordata</taxon>
        <taxon>Craniata</taxon>
        <taxon>Vertebrata</taxon>
        <taxon>Euteleostomi</taxon>
        <taxon>Actinopterygii</taxon>
        <taxon>Neopterygii</taxon>
        <taxon>Teleostei</taxon>
        <taxon>Protacanthopterygii</taxon>
        <taxon>Esociformes</taxon>
        <taxon>Umbridae</taxon>
        <taxon>Umbra</taxon>
    </lineage>
</organism>
<feature type="compositionally biased region" description="Low complexity" evidence="2">
    <location>
        <begin position="79"/>
        <end position="93"/>
    </location>
</feature>
<accession>A0ABD0XAP8</accession>
<gene>
    <name evidence="3" type="ORF">UPYG_G00187520</name>
</gene>
<feature type="region of interest" description="Disordered" evidence="2">
    <location>
        <begin position="60"/>
        <end position="96"/>
    </location>
</feature>
<dbReference type="Proteomes" id="UP001557470">
    <property type="component" value="Unassembled WGS sequence"/>
</dbReference>
<feature type="region of interest" description="Disordered" evidence="2">
    <location>
        <begin position="1"/>
        <end position="22"/>
    </location>
</feature>
<dbReference type="EMBL" id="JAGEUA010000005">
    <property type="protein sequence ID" value="KAL0979631.1"/>
    <property type="molecule type" value="Genomic_DNA"/>
</dbReference>
<name>A0ABD0XAP8_UMBPY</name>
<dbReference type="PANTHER" id="PTHR46449">
    <property type="entry name" value="ZGC:158260"/>
    <property type="match status" value="1"/>
</dbReference>
<reference evidence="3 4" key="1">
    <citation type="submission" date="2024-06" db="EMBL/GenBank/DDBJ databases">
        <authorList>
            <person name="Pan Q."/>
            <person name="Wen M."/>
            <person name="Jouanno E."/>
            <person name="Zahm M."/>
            <person name="Klopp C."/>
            <person name="Cabau C."/>
            <person name="Louis A."/>
            <person name="Berthelot C."/>
            <person name="Parey E."/>
            <person name="Roest Crollius H."/>
            <person name="Montfort J."/>
            <person name="Robinson-Rechavi M."/>
            <person name="Bouchez O."/>
            <person name="Lampietro C."/>
            <person name="Lopez Roques C."/>
            <person name="Donnadieu C."/>
            <person name="Postlethwait J."/>
            <person name="Bobe J."/>
            <person name="Verreycken H."/>
            <person name="Guiguen Y."/>
        </authorList>
    </citation>
    <scope>NUCLEOTIDE SEQUENCE [LARGE SCALE GENOMIC DNA]</scope>
    <source>
        <strain evidence="3">Up_M1</strain>
        <tissue evidence="3">Testis</tissue>
    </source>
</reference>
<dbReference type="InterPro" id="IPR032743">
    <property type="entry name" value="FAM47"/>
</dbReference>
<comment type="similarity">
    <text evidence="1">Belongs to the FAM47 family.</text>
</comment>
<dbReference type="PANTHER" id="PTHR46449:SF5">
    <property type="entry name" value="FAMILY WITH SEQUENCE SIMILARITY 47 MEMBER E"/>
    <property type="match status" value="1"/>
</dbReference>